<dbReference type="InterPro" id="IPR007219">
    <property type="entry name" value="XnlR_reg_dom"/>
</dbReference>
<dbReference type="GO" id="GO:0008270">
    <property type="term" value="F:zinc ion binding"/>
    <property type="evidence" value="ECO:0007669"/>
    <property type="project" value="InterPro"/>
</dbReference>
<organism evidence="7 8">
    <name type="scientific">Penicilliopsis zonata CBS 506.65</name>
    <dbReference type="NCBI Taxonomy" id="1073090"/>
    <lineage>
        <taxon>Eukaryota</taxon>
        <taxon>Fungi</taxon>
        <taxon>Dikarya</taxon>
        <taxon>Ascomycota</taxon>
        <taxon>Pezizomycotina</taxon>
        <taxon>Eurotiomycetes</taxon>
        <taxon>Eurotiomycetidae</taxon>
        <taxon>Eurotiales</taxon>
        <taxon>Aspergillaceae</taxon>
        <taxon>Penicilliopsis</taxon>
    </lineage>
</organism>
<dbReference type="GeneID" id="34610434"/>
<dbReference type="PANTHER" id="PTHR31845:SF17">
    <property type="entry name" value="ZN(II)2CYS6 TRANSCRIPTION FACTOR (EUROFUNG)"/>
    <property type="match status" value="1"/>
</dbReference>
<dbReference type="VEuPathDB" id="FungiDB:ASPZODRAFT_136059"/>
<dbReference type="OrthoDB" id="4060227at2759"/>
<evidence type="ECO:0000256" key="4">
    <source>
        <dbReference type="ARBA" id="ARBA00023163"/>
    </source>
</evidence>
<dbReference type="SMART" id="SM00906">
    <property type="entry name" value="Fungal_trans"/>
    <property type="match status" value="1"/>
</dbReference>
<keyword evidence="8" id="KW-1185">Reference proteome</keyword>
<evidence type="ECO:0000256" key="5">
    <source>
        <dbReference type="ARBA" id="ARBA00023242"/>
    </source>
</evidence>
<dbReference type="GO" id="GO:0000976">
    <property type="term" value="F:transcription cis-regulatory region binding"/>
    <property type="evidence" value="ECO:0007669"/>
    <property type="project" value="TreeGrafter"/>
</dbReference>
<evidence type="ECO:0000259" key="6">
    <source>
        <dbReference type="SMART" id="SM00906"/>
    </source>
</evidence>
<evidence type="ECO:0000256" key="3">
    <source>
        <dbReference type="ARBA" id="ARBA00023125"/>
    </source>
</evidence>
<evidence type="ECO:0000313" key="7">
    <source>
        <dbReference type="EMBL" id="OJJ43605.1"/>
    </source>
</evidence>
<dbReference type="GO" id="GO:0006351">
    <property type="term" value="P:DNA-templated transcription"/>
    <property type="evidence" value="ECO:0007669"/>
    <property type="project" value="InterPro"/>
</dbReference>
<sequence>MRSLYELTKLQNLRHSAGTRPSAAVMEQDFIAQGLVSRETAEALFARFQQVNNRLLWDGILLASPAASLDAVRRASSLLAAVVLAVGALHSPGREEAFHRSYDVFVALARRSALARRHSLDDVAALCIGAFYLANLSWKLSGLASRIAAEIGLHQAYSRLIHANSPHHTDRDNDIYLSHRRVRLWYAVYVCDRQFSIAHGRPPASVDDESTRNLQRFLRGPAAEAGDTRLAAQVALCSILTDAYFAFGSDADRPLGETEMARLRDSTAALDAWRAEWPPRAHDCPAVRSYPAQALVLYFHFARFQLNSLALRGVSAQSPALLSREHRAAASTAIAAAMSTLTLIVDDDDLRAAFPGVPVFTYTMVAFCATFLLKMAATWGRLASGEVYPDEIVSLVHRSADMLARVAAHVNERHLARHIATGMAEMLQQFRAEQAAQDADSLGFALHSSSSSSSAPVLPPASVDESSGVYNFRDLEGTFGFGLDETLLGEMAADSFELW</sequence>
<evidence type="ECO:0000256" key="2">
    <source>
        <dbReference type="ARBA" id="ARBA00023015"/>
    </source>
</evidence>
<dbReference type="RefSeq" id="XP_022578115.1">
    <property type="nucleotide sequence ID" value="XM_022723969.1"/>
</dbReference>
<keyword evidence="4" id="KW-0804">Transcription</keyword>
<comment type="subcellular location">
    <subcellularLocation>
        <location evidence="1">Nucleus</location>
    </subcellularLocation>
</comment>
<dbReference type="AlphaFoldDB" id="A0A1L9S8X1"/>
<evidence type="ECO:0000313" key="8">
    <source>
        <dbReference type="Proteomes" id="UP000184188"/>
    </source>
</evidence>
<feature type="domain" description="Xylanolytic transcriptional activator regulatory" evidence="6">
    <location>
        <begin position="137"/>
        <end position="221"/>
    </location>
</feature>
<dbReference type="PANTHER" id="PTHR31845">
    <property type="entry name" value="FINGER DOMAIN PROTEIN, PUTATIVE-RELATED"/>
    <property type="match status" value="1"/>
</dbReference>
<name>A0A1L9S8X1_9EURO</name>
<dbReference type="GO" id="GO:0000981">
    <property type="term" value="F:DNA-binding transcription factor activity, RNA polymerase II-specific"/>
    <property type="evidence" value="ECO:0007669"/>
    <property type="project" value="TreeGrafter"/>
</dbReference>
<protein>
    <recommendedName>
        <fullName evidence="6">Xylanolytic transcriptional activator regulatory domain-containing protein</fullName>
    </recommendedName>
</protein>
<dbReference type="InterPro" id="IPR051089">
    <property type="entry name" value="prtT"/>
</dbReference>
<dbReference type="EMBL" id="KV878351">
    <property type="protein sequence ID" value="OJJ43605.1"/>
    <property type="molecule type" value="Genomic_DNA"/>
</dbReference>
<dbReference type="CDD" id="cd12148">
    <property type="entry name" value="fungal_TF_MHR"/>
    <property type="match status" value="1"/>
</dbReference>
<keyword evidence="3" id="KW-0238">DNA-binding</keyword>
<dbReference type="Pfam" id="PF04082">
    <property type="entry name" value="Fungal_trans"/>
    <property type="match status" value="1"/>
</dbReference>
<gene>
    <name evidence="7" type="ORF">ASPZODRAFT_136059</name>
</gene>
<accession>A0A1L9S8X1</accession>
<dbReference type="STRING" id="1073090.A0A1L9S8X1"/>
<dbReference type="Proteomes" id="UP000184188">
    <property type="component" value="Unassembled WGS sequence"/>
</dbReference>
<proteinExistence type="predicted"/>
<keyword evidence="5" id="KW-0539">Nucleus</keyword>
<keyword evidence="2" id="KW-0805">Transcription regulation</keyword>
<reference evidence="8" key="1">
    <citation type="journal article" date="2017" name="Genome Biol.">
        <title>Comparative genomics reveals high biological diversity and specific adaptations in the industrially and medically important fungal genus Aspergillus.</title>
        <authorList>
            <person name="de Vries R.P."/>
            <person name="Riley R."/>
            <person name="Wiebenga A."/>
            <person name="Aguilar-Osorio G."/>
            <person name="Amillis S."/>
            <person name="Uchima C.A."/>
            <person name="Anderluh G."/>
            <person name="Asadollahi M."/>
            <person name="Askin M."/>
            <person name="Barry K."/>
            <person name="Battaglia E."/>
            <person name="Bayram O."/>
            <person name="Benocci T."/>
            <person name="Braus-Stromeyer S.A."/>
            <person name="Caldana C."/>
            <person name="Canovas D."/>
            <person name="Cerqueira G.C."/>
            <person name="Chen F."/>
            <person name="Chen W."/>
            <person name="Choi C."/>
            <person name="Clum A."/>
            <person name="Dos Santos R.A."/>
            <person name="Damasio A.R."/>
            <person name="Diallinas G."/>
            <person name="Emri T."/>
            <person name="Fekete E."/>
            <person name="Flipphi M."/>
            <person name="Freyberg S."/>
            <person name="Gallo A."/>
            <person name="Gournas C."/>
            <person name="Habgood R."/>
            <person name="Hainaut M."/>
            <person name="Harispe M.L."/>
            <person name="Henrissat B."/>
            <person name="Hilden K.S."/>
            <person name="Hope R."/>
            <person name="Hossain A."/>
            <person name="Karabika E."/>
            <person name="Karaffa L."/>
            <person name="Karanyi Z."/>
            <person name="Krasevec N."/>
            <person name="Kuo A."/>
            <person name="Kusch H."/>
            <person name="LaButti K."/>
            <person name="Lagendijk E.L."/>
            <person name="Lapidus A."/>
            <person name="Levasseur A."/>
            <person name="Lindquist E."/>
            <person name="Lipzen A."/>
            <person name="Logrieco A.F."/>
            <person name="MacCabe A."/>
            <person name="Maekelae M.R."/>
            <person name="Malavazi I."/>
            <person name="Melin P."/>
            <person name="Meyer V."/>
            <person name="Mielnichuk N."/>
            <person name="Miskei M."/>
            <person name="Molnar A.P."/>
            <person name="Mule G."/>
            <person name="Ngan C.Y."/>
            <person name="Orejas M."/>
            <person name="Orosz E."/>
            <person name="Ouedraogo J.P."/>
            <person name="Overkamp K.M."/>
            <person name="Park H.-S."/>
            <person name="Perrone G."/>
            <person name="Piumi F."/>
            <person name="Punt P.J."/>
            <person name="Ram A.F."/>
            <person name="Ramon A."/>
            <person name="Rauscher S."/>
            <person name="Record E."/>
            <person name="Riano-Pachon D.M."/>
            <person name="Robert V."/>
            <person name="Roehrig J."/>
            <person name="Ruller R."/>
            <person name="Salamov A."/>
            <person name="Salih N.S."/>
            <person name="Samson R.A."/>
            <person name="Sandor E."/>
            <person name="Sanguinetti M."/>
            <person name="Schuetze T."/>
            <person name="Sepcic K."/>
            <person name="Shelest E."/>
            <person name="Sherlock G."/>
            <person name="Sophianopoulou V."/>
            <person name="Squina F.M."/>
            <person name="Sun H."/>
            <person name="Susca A."/>
            <person name="Todd R.B."/>
            <person name="Tsang A."/>
            <person name="Unkles S.E."/>
            <person name="van de Wiele N."/>
            <person name="van Rossen-Uffink D."/>
            <person name="Oliveira J.V."/>
            <person name="Vesth T.C."/>
            <person name="Visser J."/>
            <person name="Yu J.-H."/>
            <person name="Zhou M."/>
            <person name="Andersen M.R."/>
            <person name="Archer D.B."/>
            <person name="Baker S.E."/>
            <person name="Benoit I."/>
            <person name="Brakhage A.A."/>
            <person name="Braus G.H."/>
            <person name="Fischer R."/>
            <person name="Frisvad J.C."/>
            <person name="Goldman G.H."/>
            <person name="Houbraken J."/>
            <person name="Oakley B."/>
            <person name="Pocsi I."/>
            <person name="Scazzocchio C."/>
            <person name="Seiboth B."/>
            <person name="vanKuyk P.A."/>
            <person name="Wortman J."/>
            <person name="Dyer P.S."/>
            <person name="Grigoriev I.V."/>
        </authorList>
    </citation>
    <scope>NUCLEOTIDE SEQUENCE [LARGE SCALE GENOMIC DNA]</scope>
    <source>
        <strain evidence="8">CBS 506.65</strain>
    </source>
</reference>
<evidence type="ECO:0000256" key="1">
    <source>
        <dbReference type="ARBA" id="ARBA00004123"/>
    </source>
</evidence>
<dbReference type="GO" id="GO:0005634">
    <property type="term" value="C:nucleus"/>
    <property type="evidence" value="ECO:0007669"/>
    <property type="project" value="UniProtKB-SubCell"/>
</dbReference>